<sequence>MKSFVISAALSAFLSTLSGTFASSQHPTVTIDTGEIVGTSTSVPGSETGINKFLGIPFGYADRFSVPEKAQPWSGPLNTTAFKPACIQRFACKTTETFNIPAPEESEDCLYINVLIPESRGKNRTVMVWLYGGGLQFGHGGFHMYDGSALAAHEDVVYVSFNYRTNVFGFPNSSELPLESRNLGFLDQRLALDWVQRNIYAFGGDSSKVTIFGESAGSFSVDALLTSFPKDSSPPFRAAIMQSGEISYGGYPDPRELWPDTTSVWETLADTLNCTGSQSSLDCLKKMPAASIREVIEQQSLFFNPTYDNITLNPNAARDRAQSKIASIPILSGTDAQEGRFIILGQNNVSAYLDDLLVGQPDQVRKAIEAAYPVGGWEFPSDFDAIAQMETEVLVHCGAALVANDTATSGTQSWRYYFNASFPNTQQFPGEGVYHSSEIPIIYGTYPAVCDPYAGPGWNAIGTGTTFYGGEEDYDLDVGMLGANGGAGVEILRQRDVDARCGLWAPVLRKRF</sequence>
<gene>
    <name evidence="6" type="ORF">K504DRAFT_481304</name>
</gene>
<comment type="similarity">
    <text evidence="1 4">Belongs to the type-B carboxylesterase/lipase family.</text>
</comment>
<evidence type="ECO:0000259" key="5">
    <source>
        <dbReference type="Pfam" id="PF00135"/>
    </source>
</evidence>
<reference evidence="6" key="1">
    <citation type="journal article" date="2020" name="Stud. Mycol.">
        <title>101 Dothideomycetes genomes: a test case for predicting lifestyles and emergence of pathogens.</title>
        <authorList>
            <person name="Haridas S."/>
            <person name="Albert R."/>
            <person name="Binder M."/>
            <person name="Bloem J."/>
            <person name="Labutti K."/>
            <person name="Salamov A."/>
            <person name="Andreopoulos B."/>
            <person name="Baker S."/>
            <person name="Barry K."/>
            <person name="Bills G."/>
            <person name="Bluhm B."/>
            <person name="Cannon C."/>
            <person name="Castanera R."/>
            <person name="Culley D."/>
            <person name="Daum C."/>
            <person name="Ezra D."/>
            <person name="Gonzalez J."/>
            <person name="Henrissat B."/>
            <person name="Kuo A."/>
            <person name="Liang C."/>
            <person name="Lipzen A."/>
            <person name="Lutzoni F."/>
            <person name="Magnuson J."/>
            <person name="Mondo S."/>
            <person name="Nolan M."/>
            <person name="Ohm R."/>
            <person name="Pangilinan J."/>
            <person name="Park H.-J."/>
            <person name="Ramirez L."/>
            <person name="Alfaro M."/>
            <person name="Sun H."/>
            <person name="Tritt A."/>
            <person name="Yoshinaga Y."/>
            <person name="Zwiers L.-H."/>
            <person name="Turgeon B."/>
            <person name="Goodwin S."/>
            <person name="Spatafora J."/>
            <person name="Crous P."/>
            <person name="Grigoriev I."/>
        </authorList>
    </citation>
    <scope>NUCLEOTIDE SEQUENCE</scope>
    <source>
        <strain evidence="6">CBS 279.74</strain>
    </source>
</reference>
<dbReference type="OrthoDB" id="408631at2759"/>
<feature type="chain" id="PRO_5026376791" description="Carboxylic ester hydrolase" evidence="4">
    <location>
        <begin position="23"/>
        <end position="512"/>
    </location>
</feature>
<accession>A0A6G1KB97</accession>
<keyword evidence="7" id="KW-1185">Reference proteome</keyword>
<dbReference type="Proteomes" id="UP000799428">
    <property type="component" value="Unassembled WGS sequence"/>
</dbReference>
<evidence type="ECO:0000256" key="2">
    <source>
        <dbReference type="ARBA" id="ARBA00022801"/>
    </source>
</evidence>
<dbReference type="Gene3D" id="3.40.50.1820">
    <property type="entry name" value="alpha/beta hydrolase"/>
    <property type="match status" value="1"/>
</dbReference>
<dbReference type="Pfam" id="PF00135">
    <property type="entry name" value="COesterase"/>
    <property type="match status" value="1"/>
</dbReference>
<dbReference type="PANTHER" id="PTHR43918:SF4">
    <property type="entry name" value="CARBOXYLIC ESTER HYDROLASE"/>
    <property type="match status" value="1"/>
</dbReference>
<proteinExistence type="inferred from homology"/>
<dbReference type="InterPro" id="IPR019819">
    <property type="entry name" value="Carboxylesterase_B_CS"/>
</dbReference>
<feature type="domain" description="Carboxylesterase type B" evidence="5">
    <location>
        <begin position="26"/>
        <end position="446"/>
    </location>
</feature>
<dbReference type="InterPro" id="IPR050654">
    <property type="entry name" value="AChE-related_enzymes"/>
</dbReference>
<dbReference type="PROSITE" id="PS00941">
    <property type="entry name" value="CARBOXYLESTERASE_B_2"/>
    <property type="match status" value="1"/>
</dbReference>
<name>A0A6G1KB97_9PLEO</name>
<evidence type="ECO:0000313" key="6">
    <source>
        <dbReference type="EMBL" id="KAF2710094.1"/>
    </source>
</evidence>
<keyword evidence="4" id="KW-0732">Signal</keyword>
<evidence type="ECO:0000256" key="1">
    <source>
        <dbReference type="ARBA" id="ARBA00005964"/>
    </source>
</evidence>
<dbReference type="PROSITE" id="PS00122">
    <property type="entry name" value="CARBOXYLESTERASE_B_1"/>
    <property type="match status" value="1"/>
</dbReference>
<dbReference type="GO" id="GO:0004104">
    <property type="term" value="F:cholinesterase activity"/>
    <property type="evidence" value="ECO:0007669"/>
    <property type="project" value="InterPro"/>
</dbReference>
<dbReference type="InterPro" id="IPR002018">
    <property type="entry name" value="CarbesteraseB"/>
</dbReference>
<evidence type="ECO:0000256" key="4">
    <source>
        <dbReference type="RuleBase" id="RU361235"/>
    </source>
</evidence>
<evidence type="ECO:0000313" key="7">
    <source>
        <dbReference type="Proteomes" id="UP000799428"/>
    </source>
</evidence>
<dbReference type="PRINTS" id="PR00878">
    <property type="entry name" value="CHOLNESTRASE"/>
</dbReference>
<protein>
    <recommendedName>
        <fullName evidence="4">Carboxylic ester hydrolase</fullName>
        <ecNumber evidence="4">3.1.1.-</ecNumber>
    </recommendedName>
</protein>
<dbReference type="SUPFAM" id="SSF53474">
    <property type="entry name" value="alpha/beta-Hydrolases"/>
    <property type="match status" value="1"/>
</dbReference>
<dbReference type="InterPro" id="IPR019826">
    <property type="entry name" value="Carboxylesterase_B_AS"/>
</dbReference>
<feature type="signal peptide" evidence="4">
    <location>
        <begin position="1"/>
        <end position="22"/>
    </location>
</feature>
<keyword evidence="2 4" id="KW-0378">Hydrolase</keyword>
<organism evidence="6 7">
    <name type="scientific">Pleomassaria siparia CBS 279.74</name>
    <dbReference type="NCBI Taxonomy" id="1314801"/>
    <lineage>
        <taxon>Eukaryota</taxon>
        <taxon>Fungi</taxon>
        <taxon>Dikarya</taxon>
        <taxon>Ascomycota</taxon>
        <taxon>Pezizomycotina</taxon>
        <taxon>Dothideomycetes</taxon>
        <taxon>Pleosporomycetidae</taxon>
        <taxon>Pleosporales</taxon>
        <taxon>Pleomassariaceae</taxon>
        <taxon>Pleomassaria</taxon>
    </lineage>
</organism>
<keyword evidence="3" id="KW-1015">Disulfide bond</keyword>
<dbReference type="EC" id="3.1.1.-" evidence="4"/>
<dbReference type="PANTHER" id="PTHR43918">
    <property type="entry name" value="ACETYLCHOLINESTERASE"/>
    <property type="match status" value="1"/>
</dbReference>
<evidence type="ECO:0000256" key="3">
    <source>
        <dbReference type="ARBA" id="ARBA00023157"/>
    </source>
</evidence>
<dbReference type="EMBL" id="MU005769">
    <property type="protein sequence ID" value="KAF2710094.1"/>
    <property type="molecule type" value="Genomic_DNA"/>
</dbReference>
<dbReference type="AlphaFoldDB" id="A0A6G1KB97"/>
<dbReference type="InterPro" id="IPR029058">
    <property type="entry name" value="AB_hydrolase_fold"/>
</dbReference>
<dbReference type="InterPro" id="IPR000997">
    <property type="entry name" value="Cholinesterase"/>
</dbReference>